<dbReference type="EMBL" id="CM020618">
    <property type="protein sequence ID" value="KAK1861656.1"/>
    <property type="molecule type" value="Genomic_DNA"/>
</dbReference>
<reference evidence="1" key="1">
    <citation type="submission" date="2019-11" db="EMBL/GenBank/DDBJ databases">
        <title>Nori genome reveals adaptations in red seaweeds to the harsh intertidal environment.</title>
        <authorList>
            <person name="Wang D."/>
            <person name="Mao Y."/>
        </authorList>
    </citation>
    <scope>NUCLEOTIDE SEQUENCE</scope>
    <source>
        <tissue evidence="1">Gametophyte</tissue>
    </source>
</reference>
<dbReference type="Proteomes" id="UP000798662">
    <property type="component" value="Chromosome 1"/>
</dbReference>
<protein>
    <submittedName>
        <fullName evidence="1">Uncharacterized protein</fullName>
    </submittedName>
</protein>
<evidence type="ECO:0000313" key="1">
    <source>
        <dbReference type="EMBL" id="KAK1861656.1"/>
    </source>
</evidence>
<organism evidence="1 2">
    <name type="scientific">Pyropia yezoensis</name>
    <name type="common">Susabi-nori</name>
    <name type="synonym">Porphyra yezoensis</name>
    <dbReference type="NCBI Taxonomy" id="2788"/>
    <lineage>
        <taxon>Eukaryota</taxon>
        <taxon>Rhodophyta</taxon>
        <taxon>Bangiophyceae</taxon>
        <taxon>Bangiales</taxon>
        <taxon>Bangiaceae</taxon>
        <taxon>Pyropia</taxon>
    </lineage>
</organism>
<accession>A0ACC3BVF5</accession>
<sequence length="177" mass="18935">MPWQLVMHLGREGGSARRNGRCRPSRSAADAPPPPLILRWRGLRAAAPAHMGAGGGRPDGAGPVQPPQARPRARCGAAANRQERRQTQPPASGRKEQTVQERGGRSPRDARHGAGAVEAPPTVRGRRPNAGARAGEGVVVTRRRATDREWRPPRSATAATAPPSRAARRIPRRGGRK</sequence>
<proteinExistence type="predicted"/>
<keyword evidence="2" id="KW-1185">Reference proteome</keyword>
<gene>
    <name evidence="1" type="ORF">I4F81_004237</name>
</gene>
<evidence type="ECO:0000313" key="2">
    <source>
        <dbReference type="Proteomes" id="UP000798662"/>
    </source>
</evidence>
<comment type="caution">
    <text evidence="1">The sequence shown here is derived from an EMBL/GenBank/DDBJ whole genome shotgun (WGS) entry which is preliminary data.</text>
</comment>
<name>A0ACC3BVF5_PYRYE</name>